<keyword evidence="3" id="KW-1185">Reference proteome</keyword>
<dbReference type="OrthoDB" id="10546930at2759"/>
<dbReference type="EMBL" id="JADBJN010000002">
    <property type="protein sequence ID" value="KAG5677474.1"/>
    <property type="molecule type" value="Genomic_DNA"/>
</dbReference>
<dbReference type="Pfam" id="PF00646">
    <property type="entry name" value="F-box"/>
    <property type="match status" value="1"/>
</dbReference>
<accession>A0A9J6C617</accession>
<dbReference type="Gene3D" id="3.80.10.10">
    <property type="entry name" value="Ribonuclease Inhibitor"/>
    <property type="match status" value="1"/>
</dbReference>
<dbReference type="SUPFAM" id="SSF81383">
    <property type="entry name" value="F-box domain"/>
    <property type="match status" value="1"/>
</dbReference>
<protein>
    <recommendedName>
        <fullName evidence="1">F-box domain-containing protein</fullName>
    </recommendedName>
</protein>
<dbReference type="SUPFAM" id="SSF52047">
    <property type="entry name" value="RNI-like"/>
    <property type="match status" value="1"/>
</dbReference>
<dbReference type="SMART" id="SM00256">
    <property type="entry name" value="FBOX"/>
    <property type="match status" value="1"/>
</dbReference>
<gene>
    <name evidence="2" type="ORF">PVAND_007232</name>
</gene>
<feature type="domain" description="F-box" evidence="1">
    <location>
        <begin position="1"/>
        <end position="47"/>
    </location>
</feature>
<name>A0A9J6C617_POLVA</name>
<reference evidence="2" key="1">
    <citation type="submission" date="2021-03" db="EMBL/GenBank/DDBJ databases">
        <title>Chromosome level genome of the anhydrobiotic midge Polypedilum vanderplanki.</title>
        <authorList>
            <person name="Yoshida Y."/>
            <person name="Kikawada T."/>
            <person name="Gusev O."/>
        </authorList>
    </citation>
    <scope>NUCLEOTIDE SEQUENCE</scope>
    <source>
        <strain evidence="2">NIAS01</strain>
        <tissue evidence="2">Whole body or cell culture</tissue>
    </source>
</reference>
<organism evidence="2 3">
    <name type="scientific">Polypedilum vanderplanki</name>
    <name type="common">Sleeping chironomid midge</name>
    <dbReference type="NCBI Taxonomy" id="319348"/>
    <lineage>
        <taxon>Eukaryota</taxon>
        <taxon>Metazoa</taxon>
        <taxon>Ecdysozoa</taxon>
        <taxon>Arthropoda</taxon>
        <taxon>Hexapoda</taxon>
        <taxon>Insecta</taxon>
        <taxon>Pterygota</taxon>
        <taxon>Neoptera</taxon>
        <taxon>Endopterygota</taxon>
        <taxon>Diptera</taxon>
        <taxon>Nematocera</taxon>
        <taxon>Chironomoidea</taxon>
        <taxon>Chironomidae</taxon>
        <taxon>Chironominae</taxon>
        <taxon>Polypedilum</taxon>
        <taxon>Polypedilum</taxon>
    </lineage>
</organism>
<evidence type="ECO:0000259" key="1">
    <source>
        <dbReference type="PROSITE" id="PS50181"/>
    </source>
</evidence>
<dbReference type="AlphaFoldDB" id="A0A9J6C617"/>
<dbReference type="Proteomes" id="UP001107558">
    <property type="component" value="Chromosome 2"/>
</dbReference>
<comment type="caution">
    <text evidence="2">The sequence shown here is derived from an EMBL/GenBank/DDBJ whole genome shotgun (WGS) entry which is preliminary data.</text>
</comment>
<sequence length="376" mass="44172">MDPAEILPTHIFENILSYFNTKEIKNMVSVNKLWYQVITSSCIWDKNIVFAVRNDWICDEEDVNYLIQCGKKRNFHSILLSDCTDMYDLVLDVITTKKRCYITNVSIFDMKFESIEKFEIFMKSFETTIKKLVFHRVEIKNVNDSKIIEFNMENLQNLKISHCSPKIYLSFLQKAPKLTSLTCDFGIEFNNELRKILKNASNLKKLSINTQLLCALVDETFTETKFQLKELNVNFSEFKISSEILQYIENFLESQLDLEKIYLSDWLSFSILNFVLSMKKLKELSLSSLPLFTWEFVNFTCNNSIEIFDIKTFQYDDFCDDVRKLLAAVPNVKHLKLRSLNNEIADFIAQNLKEIKSISLIHPTCKRENLSHVIFD</sequence>
<dbReference type="Gene3D" id="1.20.1280.50">
    <property type="match status" value="1"/>
</dbReference>
<dbReference type="InterPro" id="IPR036047">
    <property type="entry name" value="F-box-like_dom_sf"/>
</dbReference>
<dbReference type="InterPro" id="IPR032675">
    <property type="entry name" value="LRR_dom_sf"/>
</dbReference>
<dbReference type="PROSITE" id="PS50181">
    <property type="entry name" value="FBOX"/>
    <property type="match status" value="1"/>
</dbReference>
<proteinExistence type="predicted"/>
<dbReference type="InterPro" id="IPR001810">
    <property type="entry name" value="F-box_dom"/>
</dbReference>
<evidence type="ECO:0000313" key="2">
    <source>
        <dbReference type="EMBL" id="KAG5677474.1"/>
    </source>
</evidence>
<evidence type="ECO:0000313" key="3">
    <source>
        <dbReference type="Proteomes" id="UP001107558"/>
    </source>
</evidence>